<protein>
    <submittedName>
        <fullName evidence="4">Carbamoyltransferase</fullName>
    </submittedName>
</protein>
<dbReference type="SUPFAM" id="SSF53067">
    <property type="entry name" value="Actin-like ATPase domain"/>
    <property type="match status" value="1"/>
</dbReference>
<organism evidence="4 5">
    <name type="scientific">Streptomyces humicola</name>
    <dbReference type="NCBI Taxonomy" id="2953240"/>
    <lineage>
        <taxon>Bacteria</taxon>
        <taxon>Bacillati</taxon>
        <taxon>Actinomycetota</taxon>
        <taxon>Actinomycetes</taxon>
        <taxon>Kitasatosporales</taxon>
        <taxon>Streptomycetaceae</taxon>
        <taxon>Streptomyces</taxon>
    </lineage>
</organism>
<dbReference type="Gene3D" id="3.30.420.40">
    <property type="match status" value="2"/>
</dbReference>
<accession>A0ABT1PVA0</accession>
<gene>
    <name evidence="4" type="ORF">NGB36_10830</name>
</gene>
<dbReference type="InterPro" id="IPR043129">
    <property type="entry name" value="ATPase_NBD"/>
</dbReference>
<dbReference type="RefSeq" id="WP_255919990.1">
    <property type="nucleotide sequence ID" value="NZ_JANFNG010000006.1"/>
</dbReference>
<evidence type="ECO:0000313" key="4">
    <source>
        <dbReference type="EMBL" id="MCQ4081083.1"/>
    </source>
</evidence>
<dbReference type="Pfam" id="PF02543">
    <property type="entry name" value="Carbam_trans_N"/>
    <property type="match status" value="1"/>
</dbReference>
<evidence type="ECO:0000259" key="2">
    <source>
        <dbReference type="Pfam" id="PF02543"/>
    </source>
</evidence>
<dbReference type="Proteomes" id="UP001057702">
    <property type="component" value="Unassembled WGS sequence"/>
</dbReference>
<feature type="domain" description="Carbamoyltransferase C-terminal" evidence="3">
    <location>
        <begin position="383"/>
        <end position="550"/>
    </location>
</feature>
<reference evidence="4" key="1">
    <citation type="submission" date="2022-06" db="EMBL/GenBank/DDBJ databases">
        <title>Draft genome sequence of Streptomyces sp. RB6PN25 isolated from peat swamp forest in Thailand.</title>
        <authorList>
            <person name="Duangmal K."/>
            <person name="Klaysubun C."/>
        </authorList>
    </citation>
    <scope>NUCLEOTIDE SEQUENCE</scope>
    <source>
        <strain evidence="4">RB6PN25</strain>
    </source>
</reference>
<dbReference type="EMBL" id="JANFNG010000006">
    <property type="protein sequence ID" value="MCQ4081083.1"/>
    <property type="molecule type" value="Genomic_DNA"/>
</dbReference>
<sequence length="558" mass="59753">MWILGLNAPPTGWHDAAACLVNGNGNVVAFSEEERCNRHRHSLYRKPVGAARFCLDQAGITAADIDVVAVGWDTEQLYPQRFTSDAEFLSYAAGLDFAGRTPEVVRVPHHAAHAASSFYASPFDKAAVLVIDGHGENESSTIWTFEDGAEPRRERSWQRTASLGYAYDAASTWLGFSFLNAGKTMGLAAYGRARGLATEPLVEIDGDDFRLAVRPLAESHGRAPAEEIKEQYDAVVGAWRERYTAIAGATGPSVPEERLADDPKAVLVAYTAQRIIEETVTHLAAIARKAADVDNLCLSGGVALNCSTNGTLPGPVYVPPVPHDAGVALGAAWTVRPPKRHTDPLTPYLGTDIDGPAYGARSHGPDTFGLIRSELDIDALTALLLDGRVGAVAQGRAEVGPRALCRRSIIAVPDTAEVNTRVNAIKNREQWRPFAGVTRPGYGARLWEQQEYLSRYMLGAAKATELGRSVAPGVVHIDGTTRPQVLQADEAPAVGAVLDALERQGVPPVLLNTSFNDKGQPIVNTAGDALAAFRSMDLDFLVLGDQLIRKADGKGAAR</sequence>
<proteinExistence type="inferred from homology"/>
<comment type="caution">
    <text evidence="4">The sequence shown here is derived from an EMBL/GenBank/DDBJ whole genome shotgun (WGS) entry which is preliminary data.</text>
</comment>
<keyword evidence="5" id="KW-1185">Reference proteome</keyword>
<dbReference type="PANTHER" id="PTHR34847:SF1">
    <property type="entry name" value="NODULATION PROTEIN U"/>
    <property type="match status" value="1"/>
</dbReference>
<dbReference type="Pfam" id="PF16861">
    <property type="entry name" value="Carbam_trans_C"/>
    <property type="match status" value="1"/>
</dbReference>
<feature type="domain" description="Carbamoyltransferase" evidence="2">
    <location>
        <begin position="102"/>
        <end position="332"/>
    </location>
</feature>
<dbReference type="PANTHER" id="PTHR34847">
    <property type="entry name" value="NODULATION PROTEIN U"/>
    <property type="match status" value="1"/>
</dbReference>
<dbReference type="InterPro" id="IPR051338">
    <property type="entry name" value="NodU/CmcH_Carbamoyltrnsfr"/>
</dbReference>
<dbReference type="Gene3D" id="3.90.870.20">
    <property type="entry name" value="Carbamoyltransferase, C-terminal domain"/>
    <property type="match status" value="1"/>
</dbReference>
<dbReference type="InterPro" id="IPR003696">
    <property type="entry name" value="Carbtransf_dom"/>
</dbReference>
<dbReference type="InterPro" id="IPR031730">
    <property type="entry name" value="Carbam_trans_C"/>
</dbReference>
<comment type="similarity">
    <text evidence="1">Belongs to the NodU/CmcH family.</text>
</comment>
<dbReference type="InterPro" id="IPR038152">
    <property type="entry name" value="Carbam_trans_C_sf"/>
</dbReference>
<evidence type="ECO:0000313" key="5">
    <source>
        <dbReference type="Proteomes" id="UP001057702"/>
    </source>
</evidence>
<name>A0ABT1PVA0_9ACTN</name>
<evidence type="ECO:0000256" key="1">
    <source>
        <dbReference type="ARBA" id="ARBA00006129"/>
    </source>
</evidence>
<dbReference type="CDD" id="cd24098">
    <property type="entry name" value="ASKHA_NBD_TobZ_N"/>
    <property type="match status" value="1"/>
</dbReference>
<evidence type="ECO:0000259" key="3">
    <source>
        <dbReference type="Pfam" id="PF16861"/>
    </source>
</evidence>